<dbReference type="CDD" id="cd00222">
    <property type="entry name" value="CollagenBindB"/>
    <property type="match status" value="1"/>
</dbReference>
<dbReference type="InterPro" id="IPR008454">
    <property type="entry name" value="Collagen-bd_Cna-like_B-typ_dom"/>
</dbReference>
<dbReference type="Gene3D" id="2.60.40.10">
    <property type="entry name" value="Immunoglobulins"/>
    <property type="match status" value="1"/>
</dbReference>
<evidence type="ECO:0000256" key="2">
    <source>
        <dbReference type="ARBA" id="ARBA00007257"/>
    </source>
</evidence>
<feature type="compositionally biased region" description="Low complexity" evidence="7">
    <location>
        <begin position="529"/>
        <end position="557"/>
    </location>
</feature>
<feature type="chain" id="PRO_5028979410" evidence="9">
    <location>
        <begin position="32"/>
        <end position="606"/>
    </location>
</feature>
<dbReference type="Pfam" id="PF17802">
    <property type="entry name" value="SpaA"/>
    <property type="match status" value="1"/>
</dbReference>
<dbReference type="Gene3D" id="2.60.40.1280">
    <property type="match status" value="1"/>
</dbReference>
<feature type="domain" description="Gram-positive cocci surface proteins LPxTG" evidence="10">
    <location>
        <begin position="574"/>
        <end position="606"/>
    </location>
</feature>
<evidence type="ECO:0000259" key="10">
    <source>
        <dbReference type="PROSITE" id="PS50847"/>
    </source>
</evidence>
<dbReference type="InterPro" id="IPR019931">
    <property type="entry name" value="LPXTG_anchor"/>
</dbReference>
<keyword evidence="4" id="KW-0964">Secreted</keyword>
<dbReference type="SUPFAM" id="SSF49401">
    <property type="entry name" value="Bacterial adhesins"/>
    <property type="match status" value="2"/>
</dbReference>
<evidence type="ECO:0000256" key="8">
    <source>
        <dbReference type="SAM" id="Phobius"/>
    </source>
</evidence>
<dbReference type="Pfam" id="PF17961">
    <property type="entry name" value="Big_8"/>
    <property type="match status" value="1"/>
</dbReference>
<feature type="signal peptide" evidence="9">
    <location>
        <begin position="1"/>
        <end position="31"/>
    </location>
</feature>
<protein>
    <submittedName>
        <fullName evidence="11">Cna B-type domain-containing protein</fullName>
    </submittedName>
</protein>
<keyword evidence="5 9" id="KW-0732">Signal</keyword>
<comment type="subcellular location">
    <subcellularLocation>
        <location evidence="1">Secreted</location>
        <location evidence="1">Cell wall</location>
        <topology evidence="1">Peptidoglycan-anchor</topology>
    </subcellularLocation>
</comment>
<dbReference type="AlphaFoldDB" id="A0A7H8V2Z6"/>
<evidence type="ECO:0000313" key="11">
    <source>
        <dbReference type="EMBL" id="QLB50873.1"/>
    </source>
</evidence>
<dbReference type="PANTHER" id="PTHR36108">
    <property type="entry name" value="COLOSSIN-B-RELATED"/>
    <property type="match status" value="1"/>
</dbReference>
<evidence type="ECO:0000256" key="1">
    <source>
        <dbReference type="ARBA" id="ARBA00004168"/>
    </source>
</evidence>
<proteinExistence type="inferred from homology"/>
<dbReference type="GO" id="GO:0007155">
    <property type="term" value="P:cell adhesion"/>
    <property type="evidence" value="ECO:0007669"/>
    <property type="project" value="InterPro"/>
</dbReference>
<evidence type="ECO:0000256" key="7">
    <source>
        <dbReference type="SAM" id="MobiDB-lite"/>
    </source>
</evidence>
<dbReference type="EMBL" id="CP040798">
    <property type="protein sequence ID" value="QLB50873.1"/>
    <property type="molecule type" value="Genomic_DNA"/>
</dbReference>
<dbReference type="SUPFAM" id="SSF49478">
    <property type="entry name" value="Cna protein B-type domain"/>
    <property type="match status" value="2"/>
</dbReference>
<dbReference type="InterPro" id="IPR008456">
    <property type="entry name" value="Collagen-bd_dom"/>
</dbReference>
<dbReference type="RefSeq" id="WP_176799554.1">
    <property type="nucleotide sequence ID" value="NZ_CP040798.1"/>
</dbReference>
<dbReference type="NCBIfam" id="TIGR01167">
    <property type="entry name" value="LPXTG_anchor"/>
    <property type="match status" value="1"/>
</dbReference>
<comment type="similarity">
    <text evidence="2">Belongs to the serine-aspartate repeat-containing protein (SDr) family.</text>
</comment>
<keyword evidence="8" id="KW-1133">Transmembrane helix</keyword>
<dbReference type="InterPro" id="IPR041033">
    <property type="entry name" value="SpaA_PFL_dom_1"/>
</dbReference>
<dbReference type="InterPro" id="IPR013783">
    <property type="entry name" value="Ig-like_fold"/>
</dbReference>
<dbReference type="GO" id="GO:0005518">
    <property type="term" value="F:collagen binding"/>
    <property type="evidence" value="ECO:0007669"/>
    <property type="project" value="InterPro"/>
</dbReference>
<evidence type="ECO:0000256" key="3">
    <source>
        <dbReference type="ARBA" id="ARBA00022512"/>
    </source>
</evidence>
<evidence type="ECO:0000256" key="5">
    <source>
        <dbReference type="ARBA" id="ARBA00022729"/>
    </source>
</evidence>
<dbReference type="InterPro" id="IPR008966">
    <property type="entry name" value="Adhesion_dom_sf"/>
</dbReference>
<dbReference type="Pfam" id="PF05737">
    <property type="entry name" value="Collagen_bind"/>
    <property type="match status" value="1"/>
</dbReference>
<name>A0A7H8V2Z6_STRSA</name>
<evidence type="ECO:0000256" key="6">
    <source>
        <dbReference type="ARBA" id="ARBA00023088"/>
    </source>
</evidence>
<keyword evidence="8" id="KW-0472">Membrane</keyword>
<dbReference type="Gene3D" id="2.60.40.1140">
    <property type="entry name" value="Collagen-binding surface protein Cna, B-type domain"/>
    <property type="match status" value="1"/>
</dbReference>
<dbReference type="PROSITE" id="PS50847">
    <property type="entry name" value="GRAM_POS_ANCHORING"/>
    <property type="match status" value="1"/>
</dbReference>
<gene>
    <name evidence="11" type="ORF">FDP16_10565</name>
</gene>
<dbReference type="PANTHER" id="PTHR36108:SF13">
    <property type="entry name" value="COLOSSIN-B-RELATED"/>
    <property type="match status" value="1"/>
</dbReference>
<evidence type="ECO:0000256" key="9">
    <source>
        <dbReference type="SAM" id="SignalP"/>
    </source>
</evidence>
<accession>A0A7H8V2Z6</accession>
<dbReference type="Proteomes" id="UP000509535">
    <property type="component" value="Chromosome"/>
</dbReference>
<dbReference type="Pfam" id="PF05738">
    <property type="entry name" value="Cna_B"/>
    <property type="match status" value="1"/>
</dbReference>
<reference evidence="11 12" key="1">
    <citation type="submission" date="2019-06" db="EMBL/GenBank/DDBJ databases">
        <title>The organization of the Streptococcus sanguinis genomes.</title>
        <authorList>
            <person name="Wang H.Y."/>
            <person name="Chen Y.Y.M."/>
            <person name="Wu C.H."/>
        </authorList>
    </citation>
    <scope>NUCLEOTIDE SEQUENCE [LARGE SCALE GENOMIC DNA]</scope>
    <source>
        <strain evidence="11 12">CGMH058</strain>
    </source>
</reference>
<feature type="transmembrane region" description="Helical" evidence="8">
    <location>
        <begin position="581"/>
        <end position="601"/>
    </location>
</feature>
<dbReference type="Pfam" id="PF00746">
    <property type="entry name" value="Gram_pos_anchor"/>
    <property type="match status" value="1"/>
</dbReference>
<dbReference type="InterPro" id="IPR011252">
    <property type="entry name" value="Fibrogen-bd_dom1"/>
</dbReference>
<dbReference type="InterPro" id="IPR041171">
    <property type="entry name" value="SDR_Ig"/>
</dbReference>
<evidence type="ECO:0000313" key="12">
    <source>
        <dbReference type="Proteomes" id="UP000509535"/>
    </source>
</evidence>
<dbReference type="Gene3D" id="2.60.40.740">
    <property type="match status" value="1"/>
</dbReference>
<keyword evidence="3" id="KW-0134">Cell wall</keyword>
<feature type="region of interest" description="Disordered" evidence="7">
    <location>
        <begin position="509"/>
        <end position="571"/>
    </location>
</feature>
<keyword evidence="8" id="KW-0812">Transmembrane</keyword>
<organism evidence="11 12">
    <name type="scientific">Streptococcus sanguinis</name>
    <dbReference type="NCBI Taxonomy" id="1305"/>
    <lineage>
        <taxon>Bacteria</taxon>
        <taxon>Bacillati</taxon>
        <taxon>Bacillota</taxon>
        <taxon>Bacilli</taxon>
        <taxon>Lactobacillales</taxon>
        <taxon>Streptococcaceae</taxon>
        <taxon>Streptococcus</taxon>
    </lineage>
</organism>
<evidence type="ECO:0000256" key="4">
    <source>
        <dbReference type="ARBA" id="ARBA00022525"/>
    </source>
</evidence>
<sequence length="606" mass="65713">MKRISHTIARFFSVAFVLLFSLFSSSQSARANTVDDVITSINVYNQKGEELTDGLSPWEKFQIDANFAFNYGKVQPGDTTTIGLPAEFALEGADFEVKDDDGNLVATAVVDASSKQLTLTYTDYVLTRSHIEGKVHLLARVDHTVARDKGSIPLKLIVGKKIIEYGKIDYKGLPGQATPYTFVKYGWNNADNIKSITYSLNINQQNQELDNVVISDTLGFNTGEIDLNSFQILKGSWVVDPADNSYRLSQQREDVTGNYTINLAADKRSFTINMGHIGANEGFYVRYRVNFPTIPADGTVFPNDAILRADNIEEQKSSVAVRYQRANGYAHGDVYGVQVTKKDEAGKPLAGAEFTLYDEDGVTIVQKATSDANGIASFSNLIKEHYLIKETKAPAGYQLSDEEIQVNAAQLKNYGSGIIYKDFTNRQALITASGTKTWNDDNDKDGKRPDKITVRLYANGVEVASKEVGPNAQGEWKYDFTDLPATGADGKDIVYSVTEDRVYGYTSTVDGMNITNTPVPGVPQPPKPSSDNSSKSSSTTSSSSSSTGSTVVISDSDNGTGGGNASDAGTKKVLPKTGENASWIMIAAGVALVGLVGFIAFRAKKK</sequence>
<keyword evidence="6" id="KW-0572">Peptidoglycan-anchor</keyword>